<dbReference type="EMBL" id="JAPMOU010000057">
    <property type="protein sequence ID" value="MDE1465255.1"/>
    <property type="molecule type" value="Genomic_DNA"/>
</dbReference>
<keyword evidence="1" id="KW-1133">Transmembrane helix</keyword>
<feature type="transmembrane region" description="Helical" evidence="1">
    <location>
        <begin position="409"/>
        <end position="432"/>
    </location>
</feature>
<keyword evidence="1" id="KW-0472">Membrane</keyword>
<dbReference type="Gene3D" id="3.30.450.20">
    <property type="entry name" value="PAS domain"/>
    <property type="match status" value="1"/>
</dbReference>
<evidence type="ECO:0000313" key="2">
    <source>
        <dbReference type="EMBL" id="MDE1465255.1"/>
    </source>
</evidence>
<gene>
    <name evidence="2" type="ORF">ORQ98_25145</name>
</gene>
<keyword evidence="1" id="KW-0812">Transmembrane</keyword>
<dbReference type="Proteomes" id="UP001528823">
    <property type="component" value="Unassembled WGS sequence"/>
</dbReference>
<accession>A0ABT5UGC2</accession>
<organism evidence="2 3">
    <name type="scientific">Spartinivicinus poritis</name>
    <dbReference type="NCBI Taxonomy" id="2994640"/>
    <lineage>
        <taxon>Bacteria</taxon>
        <taxon>Pseudomonadati</taxon>
        <taxon>Pseudomonadota</taxon>
        <taxon>Gammaproteobacteria</taxon>
        <taxon>Oceanospirillales</taxon>
        <taxon>Zooshikellaceae</taxon>
        <taxon>Spartinivicinus</taxon>
    </lineage>
</organism>
<sequence length="447" mass="51359">MVVTFIPIMVLAAIFAYQSYQSARISIEEQAKEQLVAILEIKKQQVEQYFETIHDQVISYADNRMIINAMRDFKHAYKSYTQELEAYDIDQFKTELLQYYRVDYNAEYKRRNSGEEKLLESQFQLLDIESITLQYAFIKANKFSVREKDELVNLNNNTGYGAVHAKYHPHIREFLKRFGYYDIFLVDYETGDIVYSVSKELDYTTSLIDGPYADSAIAVAFKKVANDRQRAVYLTDFSSYVPSYDDPAAFIATPIYDDNNRVGVLIFQMPVDKVNLIMTHGRLWRKSGLGETGETYLVGSDFTMRSISRFLIETPEKYEQGLINAGVEKHTVDKILAKNTSIGLQPVTTPGAKLALAGERGYKIFEDYRGVPVLSAFSPVFIAGLKWAILSEIDEAEAFKKVYSFRNHIIKVSLLFVGCFSLVIFLISWFIAKYITFSVIDNTQRQL</sequence>
<name>A0ABT5UGC2_9GAMM</name>
<proteinExistence type="predicted"/>
<comment type="caution">
    <text evidence="2">The sequence shown here is derived from an EMBL/GenBank/DDBJ whole genome shotgun (WGS) entry which is preliminary data.</text>
</comment>
<feature type="transmembrane region" description="Helical" evidence="1">
    <location>
        <begin position="370"/>
        <end position="389"/>
    </location>
</feature>
<protein>
    <submittedName>
        <fullName evidence="2">Cache domain-containing protein</fullName>
    </submittedName>
</protein>
<evidence type="ECO:0000256" key="1">
    <source>
        <dbReference type="SAM" id="Phobius"/>
    </source>
</evidence>
<evidence type="ECO:0000313" key="3">
    <source>
        <dbReference type="Proteomes" id="UP001528823"/>
    </source>
</evidence>
<dbReference type="RefSeq" id="WP_274691566.1">
    <property type="nucleotide sequence ID" value="NZ_JAPMOU010000057.1"/>
</dbReference>
<keyword evidence="3" id="KW-1185">Reference proteome</keyword>
<reference evidence="2 3" key="1">
    <citation type="submission" date="2022-11" db="EMBL/GenBank/DDBJ databases">
        <title>Spartinivicinus poritis sp. nov., isolated from scleractinian coral Porites lutea.</title>
        <authorList>
            <person name="Zhang G."/>
            <person name="Cai L."/>
            <person name="Wei Q."/>
        </authorList>
    </citation>
    <scope>NUCLEOTIDE SEQUENCE [LARGE SCALE GENOMIC DNA]</scope>
    <source>
        <strain evidence="2 3">A2-2</strain>
    </source>
</reference>